<reference evidence="1" key="1">
    <citation type="submission" date="2022-10" db="EMBL/GenBank/DDBJ databases">
        <title>The complete genomes of actinobacterial strains from the NBC collection.</title>
        <authorList>
            <person name="Joergensen T.S."/>
            <person name="Alvarez Arevalo M."/>
            <person name="Sterndorff E.B."/>
            <person name="Faurdal D."/>
            <person name="Vuksanovic O."/>
            <person name="Mourched A.-S."/>
            <person name="Charusanti P."/>
            <person name="Shaw S."/>
            <person name="Blin K."/>
            <person name="Weber T."/>
        </authorList>
    </citation>
    <scope>NUCLEOTIDE SEQUENCE</scope>
    <source>
        <strain evidence="1">NBC_00008</strain>
    </source>
</reference>
<accession>A0AAU2VSW8</accession>
<gene>
    <name evidence="1" type="ORF">OG398_18065</name>
</gene>
<sequence>MTATHRPFFWIEPGGAKPPAGWQPLSDHNYWEAKSRAPQWQSFLGSAPSWADDLHRVGRAVFAADKHSRRRASFDRWTRHMRLSIPVAAYERWQSVRPLLTSLLRTMTADRWDVEFRETDLATNVPFTFDPDSRAGEVALFSGGLDSLSWAAQRASFRTSEELLLISFGEQNFGHLQDSVYDGIHQRRARPVRRITLSQNVHIQDKEQGDPDPERTTRSRGFLYATAAVRAAAAEGAPFAHIPENGQLSINPPLTPARAAACSTRSVHPWTLHLLNRLIGAVADGPVVRLQNPLANLTKRQVCHSALDAGLTPADLAGTLSCGTPPKQHPRSSGLANCGLCYPCLVRRAGLLGIDHTPYDSGPWDPRLSWDQAEHWHALLSWLDASYSLRDLIADTPLPPGADPQATLAVVKRGREELSELREIEGKA</sequence>
<dbReference type="SUPFAM" id="SSF52402">
    <property type="entry name" value="Adenine nucleotide alpha hydrolases-like"/>
    <property type="match status" value="1"/>
</dbReference>
<name>A0AAU2VSW8_9ACTN</name>
<organism evidence="1">
    <name type="scientific">Streptomyces sp. NBC_00008</name>
    <dbReference type="NCBI Taxonomy" id="2903610"/>
    <lineage>
        <taxon>Bacteria</taxon>
        <taxon>Bacillati</taxon>
        <taxon>Actinomycetota</taxon>
        <taxon>Actinomycetes</taxon>
        <taxon>Kitasatosporales</taxon>
        <taxon>Streptomycetaceae</taxon>
        <taxon>Streptomyces</taxon>
    </lineage>
</organism>
<protein>
    <submittedName>
        <fullName evidence="1">7-cyano-7-deazaguanine synthase</fullName>
        <ecNumber evidence="1">6.3.4.20</ecNumber>
    </submittedName>
</protein>
<evidence type="ECO:0000313" key="1">
    <source>
        <dbReference type="EMBL" id="WTW70037.1"/>
    </source>
</evidence>
<dbReference type="GO" id="GO:0016874">
    <property type="term" value="F:ligase activity"/>
    <property type="evidence" value="ECO:0007669"/>
    <property type="project" value="UniProtKB-KW"/>
</dbReference>
<dbReference type="AlphaFoldDB" id="A0AAU2VSW8"/>
<dbReference type="EC" id="6.3.4.20" evidence="1"/>
<keyword evidence="1" id="KW-0436">Ligase</keyword>
<dbReference type="Gene3D" id="3.40.50.620">
    <property type="entry name" value="HUPs"/>
    <property type="match status" value="1"/>
</dbReference>
<proteinExistence type="predicted"/>
<dbReference type="InterPro" id="IPR014729">
    <property type="entry name" value="Rossmann-like_a/b/a_fold"/>
</dbReference>
<dbReference type="EMBL" id="CP108313">
    <property type="protein sequence ID" value="WTW70037.1"/>
    <property type="molecule type" value="Genomic_DNA"/>
</dbReference>